<name>A0A2T3A4E8_9PEZI</name>
<feature type="compositionally biased region" description="Low complexity" evidence="1">
    <location>
        <begin position="45"/>
        <end position="68"/>
    </location>
</feature>
<reference evidence="3 4" key="1">
    <citation type="journal article" date="2018" name="Mycol. Prog.">
        <title>Coniella lustricola, a new species from submerged detritus.</title>
        <authorList>
            <person name="Raudabaugh D.B."/>
            <person name="Iturriaga T."/>
            <person name="Carver A."/>
            <person name="Mondo S."/>
            <person name="Pangilinan J."/>
            <person name="Lipzen A."/>
            <person name="He G."/>
            <person name="Amirebrahimi M."/>
            <person name="Grigoriev I.V."/>
            <person name="Miller A.N."/>
        </authorList>
    </citation>
    <scope>NUCLEOTIDE SEQUENCE [LARGE SCALE GENOMIC DNA]</scope>
    <source>
        <strain evidence="3 4">B22-T-1</strain>
    </source>
</reference>
<feature type="domain" description="Cupin type-1" evidence="2">
    <location>
        <begin position="97"/>
        <end position="148"/>
    </location>
</feature>
<dbReference type="InterPro" id="IPR014710">
    <property type="entry name" value="RmlC-like_jellyroll"/>
</dbReference>
<sequence>MHIQPLSSLRVSKYVVPAHNRIPNSSITNKPLLIYHSAFLAPSSASSSPSSSSSSSTNAKTTPTNKPASISPAAIEAHLHTTAAVVPQWRYTMYPTTHFHSTTHEVLCVFSGRATLCFGGEANPGKVQTCVCAGDVLVVPAGVGHCLVREEEEEEEEGVDAGAGKERFAMIGSYPPGCQWDMCYGNEGEEEKVEGIKELKWLEKDPVYGEEGPVLGV</sequence>
<organism evidence="3 4">
    <name type="scientific">Coniella lustricola</name>
    <dbReference type="NCBI Taxonomy" id="2025994"/>
    <lineage>
        <taxon>Eukaryota</taxon>
        <taxon>Fungi</taxon>
        <taxon>Dikarya</taxon>
        <taxon>Ascomycota</taxon>
        <taxon>Pezizomycotina</taxon>
        <taxon>Sordariomycetes</taxon>
        <taxon>Sordariomycetidae</taxon>
        <taxon>Diaporthales</taxon>
        <taxon>Schizoparmaceae</taxon>
        <taxon>Coniella</taxon>
    </lineage>
</organism>
<dbReference type="OrthoDB" id="2589563at2759"/>
<dbReference type="InterPro" id="IPR047121">
    <property type="entry name" value="YjiB-like"/>
</dbReference>
<feature type="region of interest" description="Disordered" evidence="1">
    <location>
        <begin position="45"/>
        <end position="69"/>
    </location>
</feature>
<evidence type="ECO:0000256" key="1">
    <source>
        <dbReference type="SAM" id="MobiDB-lite"/>
    </source>
</evidence>
<dbReference type="SUPFAM" id="SSF51182">
    <property type="entry name" value="RmlC-like cupins"/>
    <property type="match status" value="1"/>
</dbReference>
<evidence type="ECO:0000313" key="4">
    <source>
        <dbReference type="Proteomes" id="UP000241462"/>
    </source>
</evidence>
<dbReference type="EMBL" id="KZ678474">
    <property type="protein sequence ID" value="PSR82648.1"/>
    <property type="molecule type" value="Genomic_DNA"/>
</dbReference>
<evidence type="ECO:0000313" key="3">
    <source>
        <dbReference type="EMBL" id="PSR82648.1"/>
    </source>
</evidence>
<dbReference type="PIRSF" id="PIRSF019307">
    <property type="entry name" value="UCP019307"/>
    <property type="match status" value="1"/>
</dbReference>
<dbReference type="AlphaFoldDB" id="A0A2T3A4E8"/>
<protein>
    <recommendedName>
        <fullName evidence="2">Cupin type-1 domain-containing protein</fullName>
    </recommendedName>
</protein>
<dbReference type="PANTHER" id="PTHR36448">
    <property type="entry name" value="BLR7373 PROTEIN"/>
    <property type="match status" value="1"/>
</dbReference>
<dbReference type="CDD" id="cd02219">
    <property type="entry name" value="cupin_YjlB-like"/>
    <property type="match status" value="1"/>
</dbReference>
<dbReference type="STRING" id="2025994.A0A2T3A4E8"/>
<evidence type="ECO:0000259" key="2">
    <source>
        <dbReference type="Pfam" id="PF00190"/>
    </source>
</evidence>
<dbReference type="InParanoid" id="A0A2T3A4E8"/>
<dbReference type="InterPro" id="IPR006045">
    <property type="entry name" value="Cupin_1"/>
</dbReference>
<accession>A0A2T3A4E8</accession>
<dbReference type="InterPro" id="IPR011051">
    <property type="entry name" value="RmlC_Cupin_sf"/>
</dbReference>
<dbReference type="Gene3D" id="2.60.120.10">
    <property type="entry name" value="Jelly Rolls"/>
    <property type="match status" value="1"/>
</dbReference>
<dbReference type="Pfam" id="PF00190">
    <property type="entry name" value="Cupin_1"/>
    <property type="match status" value="1"/>
</dbReference>
<dbReference type="Proteomes" id="UP000241462">
    <property type="component" value="Unassembled WGS sequence"/>
</dbReference>
<keyword evidence="4" id="KW-1185">Reference proteome</keyword>
<proteinExistence type="predicted"/>
<dbReference type="InterPro" id="IPR014500">
    <property type="entry name" value="UCP019307_cupin"/>
</dbReference>
<gene>
    <name evidence="3" type="ORF">BD289DRAFT_411721</name>
</gene>
<dbReference type="PANTHER" id="PTHR36448:SF3">
    <property type="entry name" value="CUPIN TYPE-2 DOMAIN-CONTAINING PROTEIN"/>
    <property type="match status" value="1"/>
</dbReference>